<dbReference type="Proteomes" id="UP000182882">
    <property type="component" value="Unassembled WGS sequence"/>
</dbReference>
<accession>A0A1H2DST3</accession>
<dbReference type="KEGG" id="nur:ATY38_05870"/>
<proteinExistence type="predicted"/>
<keyword evidence="2" id="KW-1185">Reference proteome</keyword>
<gene>
    <name evidence="1" type="ORF">SAMN05216406_10590</name>
</gene>
<evidence type="ECO:0000313" key="2">
    <source>
        <dbReference type="Proteomes" id="UP000182882"/>
    </source>
</evidence>
<dbReference type="EMBL" id="FNLN01000005">
    <property type="protein sequence ID" value="SDT85923.1"/>
    <property type="molecule type" value="Genomic_DNA"/>
</dbReference>
<evidence type="ECO:0000313" key="1">
    <source>
        <dbReference type="EMBL" id="SDT85923.1"/>
    </source>
</evidence>
<evidence type="ECO:0008006" key="3">
    <source>
        <dbReference type="Google" id="ProtNLM"/>
    </source>
</evidence>
<protein>
    <recommendedName>
        <fullName evidence="3">Prolin-rich transmembrane protein</fullName>
    </recommendedName>
</protein>
<dbReference type="RefSeq" id="WP_062558488.1">
    <property type="nucleotide sequence ID" value="NZ_CP013341.1"/>
</dbReference>
<organism evidence="1 2">
    <name type="scientific">Nitrosomonas ureae</name>
    <dbReference type="NCBI Taxonomy" id="44577"/>
    <lineage>
        <taxon>Bacteria</taxon>
        <taxon>Pseudomonadati</taxon>
        <taxon>Pseudomonadota</taxon>
        <taxon>Betaproteobacteria</taxon>
        <taxon>Nitrosomonadales</taxon>
        <taxon>Nitrosomonadaceae</taxon>
        <taxon>Nitrosomonas</taxon>
    </lineage>
</organism>
<dbReference type="AlphaFoldDB" id="A0A1H2DST3"/>
<reference evidence="2" key="1">
    <citation type="submission" date="2016-10" db="EMBL/GenBank/DDBJ databases">
        <authorList>
            <person name="Varghese N."/>
            <person name="Submissions S."/>
        </authorList>
    </citation>
    <scope>NUCLEOTIDE SEQUENCE [LARGE SCALE GENOMIC DNA]</scope>
    <source>
        <strain evidence="2">Nm10</strain>
    </source>
</reference>
<name>A0A1H2DST3_9PROT</name>
<sequence>MDAAEKKRKMIIGGILVATLVAAALVEVDDEPELHVPETLQSGRATQDRAKRTESNAAAQLDVSKLGQRKFSPLAGELFMSTNWTPKRVVIDDPEEQAAKIAQAAKTMVPPAPTAPPLQFKYAGKAIADNETWVFLSQSGENLITKIGGKINDTYRLDSINDTAITMTYLPLNIKQTLTINNQIAGTF</sequence>